<name>A0ABX1E4E1_9PROT</name>
<keyword evidence="2" id="KW-1185">Reference proteome</keyword>
<accession>A0ABX1E4E1</accession>
<gene>
    <name evidence="1" type="ORF">HEQ75_05875</name>
</gene>
<sequence length="215" mass="23086">MSGLQVSIGDILADQREGAAARLGATAADIRTARDSGFDPQDVMTLRQASAARAVLLVFRCPNLAARSLHGLLPAKTAVTTAKSGSSGAVTSTSGLLMVSDYDIMSAWRQEGAGFRKIPITAATPGAKYGAWLPEARELVQALNRSLVTKIQHGAQDDWLDAERNRGVKPEDLFLAFRLGVPALLEGPAALERFYRQDRLFWPYLPNGRHSGAAN</sequence>
<dbReference type="Proteomes" id="UP000787635">
    <property type="component" value="Unassembled WGS sequence"/>
</dbReference>
<dbReference type="RefSeq" id="WP_168028119.1">
    <property type="nucleotide sequence ID" value="NZ_JAAVNE010000006.1"/>
</dbReference>
<proteinExistence type="predicted"/>
<evidence type="ECO:0000313" key="1">
    <source>
        <dbReference type="EMBL" id="NKC30382.1"/>
    </source>
</evidence>
<evidence type="ECO:0000313" key="2">
    <source>
        <dbReference type="Proteomes" id="UP000787635"/>
    </source>
</evidence>
<comment type="caution">
    <text evidence="1">The sequence shown here is derived from an EMBL/GenBank/DDBJ whole genome shotgun (WGS) entry which is preliminary data.</text>
</comment>
<protein>
    <submittedName>
        <fullName evidence="1">Uncharacterized protein</fullName>
    </submittedName>
</protein>
<organism evidence="1 2">
    <name type="scientific">Falsiroseomonas selenitidurans</name>
    <dbReference type="NCBI Taxonomy" id="2716335"/>
    <lineage>
        <taxon>Bacteria</taxon>
        <taxon>Pseudomonadati</taxon>
        <taxon>Pseudomonadota</taxon>
        <taxon>Alphaproteobacteria</taxon>
        <taxon>Acetobacterales</taxon>
        <taxon>Roseomonadaceae</taxon>
        <taxon>Falsiroseomonas</taxon>
    </lineage>
</organism>
<reference evidence="1 2" key="1">
    <citation type="submission" date="2020-03" db="EMBL/GenBank/DDBJ databases">
        <title>Roseomonas selenitidurans sp. nov. isolated from urban soil.</title>
        <authorList>
            <person name="Liu H."/>
        </authorList>
    </citation>
    <scope>NUCLEOTIDE SEQUENCE [LARGE SCALE GENOMIC DNA]</scope>
    <source>
        <strain evidence="1 2">BU-1</strain>
    </source>
</reference>
<dbReference type="EMBL" id="JAAVNE010000006">
    <property type="protein sequence ID" value="NKC30382.1"/>
    <property type="molecule type" value="Genomic_DNA"/>
</dbReference>